<name>A0ABX1TAF9_9PROT</name>
<evidence type="ECO:0000313" key="3">
    <source>
        <dbReference type="EMBL" id="NMQ05217.1"/>
    </source>
</evidence>
<dbReference type="EMBL" id="SPMX01000018">
    <property type="protein sequence ID" value="NMQ05217.1"/>
    <property type="molecule type" value="Genomic_DNA"/>
</dbReference>
<accession>A0ABX1TAF9</accession>
<keyword evidence="2" id="KW-0812">Transmembrane</keyword>
<evidence type="ECO:0000256" key="1">
    <source>
        <dbReference type="SAM" id="Coils"/>
    </source>
</evidence>
<comment type="caution">
    <text evidence="3">The sequence shown here is derived from an EMBL/GenBank/DDBJ whole genome shotgun (WGS) entry which is preliminary data.</text>
</comment>
<evidence type="ECO:0008006" key="5">
    <source>
        <dbReference type="Google" id="ProtNLM"/>
    </source>
</evidence>
<proteinExistence type="predicted"/>
<keyword evidence="4" id="KW-1185">Reference proteome</keyword>
<feature type="coiled-coil region" evidence="1">
    <location>
        <begin position="50"/>
        <end position="80"/>
    </location>
</feature>
<evidence type="ECO:0000256" key="2">
    <source>
        <dbReference type="SAM" id="Phobius"/>
    </source>
</evidence>
<organism evidence="3 4">
    <name type="scientific">Candidatus Accumulibacter contiguus</name>
    <dbReference type="NCBI Taxonomy" id="2954381"/>
    <lineage>
        <taxon>Bacteria</taxon>
        <taxon>Pseudomonadati</taxon>
        <taxon>Pseudomonadota</taxon>
        <taxon>Betaproteobacteria</taxon>
        <taxon>Candidatus Accumulibacter</taxon>
    </lineage>
</organism>
<dbReference type="Proteomes" id="UP000886469">
    <property type="component" value="Unassembled WGS sequence"/>
</dbReference>
<keyword evidence="1" id="KW-0175">Coiled coil</keyword>
<keyword evidence="2" id="KW-0472">Membrane</keyword>
<sequence length="200" mass="22839">MKIDLTDLRKLQASILASVAMFAAALAVLYVSQHTLDSEQLARLVATAQREEADGKLKRVRDEESEIRQKSILFNKLQERGMIGEEQRLDWVELLKDIRDTRRLLDLQYEISPQRLLDSNSAGDFSFAVSTMKVQLKLLHEEDLTRLLGDLRSQAKALILIKACAVERLPANADERWGGRENLLANCEIDWLTLHEVSRK</sequence>
<dbReference type="RefSeq" id="WP_169069995.1">
    <property type="nucleotide sequence ID" value="NZ_JAZKUC010000001.1"/>
</dbReference>
<feature type="transmembrane region" description="Helical" evidence="2">
    <location>
        <begin position="12"/>
        <end position="31"/>
    </location>
</feature>
<gene>
    <name evidence="3" type="ORF">E4Q08_08025</name>
</gene>
<protein>
    <recommendedName>
        <fullName evidence="5">Pilus assembly protein PilN</fullName>
    </recommendedName>
</protein>
<evidence type="ECO:0000313" key="4">
    <source>
        <dbReference type="Proteomes" id="UP000886469"/>
    </source>
</evidence>
<keyword evidence="2" id="KW-1133">Transmembrane helix</keyword>
<reference evidence="3" key="1">
    <citation type="submission" date="2019-03" db="EMBL/GenBank/DDBJ databases">
        <title>Metabolic reconstructions from genomes of highly enriched 'Candidatus Accumulibacter' and 'Candidatus Competibacter' bioreactor populations.</title>
        <authorList>
            <person name="Annavajhala M.K."/>
            <person name="Welles L."/>
            <person name="Abbas B."/>
            <person name="Sorokin D."/>
            <person name="Park H."/>
            <person name="Van Loosdrecht M."/>
            <person name="Chandran K."/>
        </authorList>
    </citation>
    <scope>NUCLEOTIDE SEQUENCE</scope>
    <source>
        <strain evidence="3">SBR_L</strain>
    </source>
</reference>